<feature type="domain" description="Ketopantoate reductase N-terminal" evidence="2">
    <location>
        <begin position="10"/>
        <end position="167"/>
    </location>
</feature>
<dbReference type="PANTHER" id="PTHR21708:SF25">
    <property type="entry name" value="PROTEIN PAM1-RELATED"/>
    <property type="match status" value="1"/>
</dbReference>
<evidence type="ECO:0000313" key="4">
    <source>
        <dbReference type="EMBL" id="QIX00682.1"/>
    </source>
</evidence>
<dbReference type="InterPro" id="IPR051402">
    <property type="entry name" value="KPR-Related"/>
</dbReference>
<feature type="region of interest" description="Disordered" evidence="1">
    <location>
        <begin position="475"/>
        <end position="494"/>
    </location>
</feature>
<dbReference type="Gene3D" id="1.10.1040.10">
    <property type="entry name" value="N-(1-d-carboxylethyl)-l-norvaline Dehydrogenase, domain 2"/>
    <property type="match status" value="1"/>
</dbReference>
<feature type="domain" description="Ketopantoate reductase C-terminal" evidence="3">
    <location>
        <begin position="200"/>
        <end position="323"/>
    </location>
</feature>
<feature type="compositionally biased region" description="Low complexity" evidence="1">
    <location>
        <begin position="656"/>
        <end position="666"/>
    </location>
</feature>
<dbReference type="AlphaFoldDB" id="A0A6H0Y0X6"/>
<keyword evidence="5" id="KW-1185">Reference proteome</keyword>
<reference evidence="4 5" key="1">
    <citation type="journal article" date="2016" name="Sci. Rep.">
        <title>Peltaster fructicola genome reveals evolution from an invasive phytopathogen to an ectophytic parasite.</title>
        <authorList>
            <person name="Xu C."/>
            <person name="Chen H."/>
            <person name="Gleason M.L."/>
            <person name="Xu J.R."/>
            <person name="Liu H."/>
            <person name="Zhang R."/>
            <person name="Sun G."/>
        </authorList>
    </citation>
    <scope>NUCLEOTIDE SEQUENCE [LARGE SCALE GENOMIC DNA]</scope>
    <source>
        <strain evidence="4 5">LNHT1506</strain>
    </source>
</reference>
<evidence type="ECO:0000313" key="5">
    <source>
        <dbReference type="Proteomes" id="UP000503462"/>
    </source>
</evidence>
<feature type="compositionally biased region" description="Basic and acidic residues" evidence="1">
    <location>
        <begin position="691"/>
        <end position="704"/>
    </location>
</feature>
<feature type="region of interest" description="Disordered" evidence="1">
    <location>
        <begin position="543"/>
        <end position="562"/>
    </location>
</feature>
<dbReference type="FunFam" id="3.40.50.720:FF:000424">
    <property type="entry name" value="Meiotically up-regulated gene 72 protein"/>
    <property type="match status" value="1"/>
</dbReference>
<feature type="region of interest" description="Disordered" evidence="1">
    <location>
        <begin position="328"/>
        <end position="420"/>
    </location>
</feature>
<dbReference type="SUPFAM" id="SSF48179">
    <property type="entry name" value="6-phosphogluconate dehydrogenase C-terminal domain-like"/>
    <property type="match status" value="1"/>
</dbReference>
<feature type="region of interest" description="Disordered" evidence="1">
    <location>
        <begin position="617"/>
        <end position="704"/>
    </location>
</feature>
<dbReference type="GO" id="GO:0005737">
    <property type="term" value="C:cytoplasm"/>
    <property type="evidence" value="ECO:0007669"/>
    <property type="project" value="TreeGrafter"/>
</dbReference>
<evidence type="ECO:0000259" key="2">
    <source>
        <dbReference type="Pfam" id="PF02558"/>
    </source>
</evidence>
<dbReference type="Proteomes" id="UP000503462">
    <property type="component" value="Chromosome 4"/>
</dbReference>
<dbReference type="InterPro" id="IPR013328">
    <property type="entry name" value="6PGD_dom2"/>
</dbReference>
<name>A0A6H0Y0X6_9PEZI</name>
<accession>A0A6H0Y0X6</accession>
<dbReference type="Gene3D" id="3.40.50.720">
    <property type="entry name" value="NAD(P)-binding Rossmann-like Domain"/>
    <property type="match status" value="1"/>
</dbReference>
<dbReference type="EMBL" id="CP051142">
    <property type="protein sequence ID" value="QIX00682.1"/>
    <property type="molecule type" value="Genomic_DNA"/>
</dbReference>
<protein>
    <recommendedName>
        <fullName evidence="6">Ketopantoate reductase C-terminal domain-containing protein</fullName>
    </recommendedName>
</protein>
<evidence type="ECO:0000259" key="3">
    <source>
        <dbReference type="Pfam" id="PF08546"/>
    </source>
</evidence>
<proteinExistence type="predicted"/>
<dbReference type="Pfam" id="PF02558">
    <property type="entry name" value="ApbA"/>
    <property type="match status" value="1"/>
</dbReference>
<organism evidence="4 5">
    <name type="scientific">Peltaster fructicola</name>
    <dbReference type="NCBI Taxonomy" id="286661"/>
    <lineage>
        <taxon>Eukaryota</taxon>
        <taxon>Fungi</taxon>
        <taxon>Dikarya</taxon>
        <taxon>Ascomycota</taxon>
        <taxon>Pezizomycotina</taxon>
        <taxon>Dothideomycetes</taxon>
        <taxon>Dothideomycetes incertae sedis</taxon>
        <taxon>Peltaster</taxon>
    </lineage>
</organism>
<dbReference type="InterPro" id="IPR013752">
    <property type="entry name" value="KPA_reductase"/>
</dbReference>
<dbReference type="PANTHER" id="PTHR21708">
    <property type="entry name" value="PROBABLE 2-DEHYDROPANTOATE 2-REDUCTASE"/>
    <property type="match status" value="1"/>
</dbReference>
<evidence type="ECO:0008006" key="6">
    <source>
        <dbReference type="Google" id="ProtNLM"/>
    </source>
</evidence>
<evidence type="ECO:0000256" key="1">
    <source>
        <dbReference type="SAM" id="MobiDB-lite"/>
    </source>
</evidence>
<dbReference type="InterPro" id="IPR013332">
    <property type="entry name" value="KPR_N"/>
</dbReference>
<dbReference type="InterPro" id="IPR008927">
    <property type="entry name" value="6-PGluconate_DH-like_C_sf"/>
</dbReference>
<dbReference type="OrthoDB" id="5302359at2759"/>
<gene>
    <name evidence="4" type="ORF">AMS68_006199</name>
</gene>
<dbReference type="FunFam" id="1.10.1040.10:FF:000017">
    <property type="entry name" value="2-dehydropantoate 2-reductase"/>
    <property type="match status" value="1"/>
</dbReference>
<sequence length="704" mass="76762">MAPSTPRLRILSVGGNAVSAFLSWRLSATNACDVTLVWKNGFEAVAQYGITFKSAKFGNERFKPRHVVRSPEEATGTSRASFDYVVLCVKALPDVYDLASVIESVVAPQHTCILVNTTSSIGIETYLEQRFPTNVVLSLVSGAELSQQGSSEFEHKGGSGLWVGAANRNPAIPASIQQDMAEALAMTLKSGMVDCEVSPNIRQQQYERMIGPIAFHPVSVLFETPTHAELIEKSGVRQMINGIVDELITLAQKQDCVFPSNYRSQVIEQMLVPAETQTTMYQDFVARRPMEVETYLGSPLKQGLELNIALPRVETLYALLHNLNAVNQTRQPSSPGAQLPPQRMSSAPNGMMPKNGMYGPGPNGRPPMGNMRSGGRAPSSQGPPPGARRGPSMNGYPRMSSNGYGQRGPPPPVHRRPSMEGNDLEEFSHLILYDNAQGDGAYDDVSGGDDLRERELAIRQKELALREQEYNMRSRRGTNASKIHHHSYDEDDEDGEDYFDPMAPHSGPPIDADNFDMMSVTSRRTRKTPSAGQLRANPEMMSGVPAARNSRGWKRGPPTKNRASATIMADMPNLREELMGNPLVGYSSDRYGGVDRMNMGHESRTNSLTAERLGEMQRNGMSGPYPGGPPLSRRGSQSPGNPLGPNGRHMRPSPPNGFVGPNGNGRPSPPGMRQPIPRHPPGHGNSVAPQEVEHQAGSDGFRVR</sequence>
<dbReference type="Pfam" id="PF08546">
    <property type="entry name" value="ApbA_C"/>
    <property type="match status" value="1"/>
</dbReference>